<dbReference type="PANTHER" id="PTHR45824:SF6">
    <property type="entry name" value="F16L1.9 PROTEIN"/>
    <property type="match status" value="1"/>
</dbReference>
<feature type="domain" description="CRAL-TRIO" evidence="1">
    <location>
        <begin position="50"/>
        <end position="191"/>
    </location>
</feature>
<dbReference type="eggNOG" id="KOG1470">
    <property type="taxonomic scope" value="Eukaryota"/>
</dbReference>
<dbReference type="InterPro" id="IPR011074">
    <property type="entry name" value="CRAL/TRIO_N_dom"/>
</dbReference>
<organism evidence="3">
    <name type="scientific">Chlorella variabilis</name>
    <name type="common">Green alga</name>
    <dbReference type="NCBI Taxonomy" id="554065"/>
    <lineage>
        <taxon>Eukaryota</taxon>
        <taxon>Viridiplantae</taxon>
        <taxon>Chlorophyta</taxon>
        <taxon>core chlorophytes</taxon>
        <taxon>Trebouxiophyceae</taxon>
        <taxon>Chlorellales</taxon>
        <taxon>Chlorellaceae</taxon>
        <taxon>Chlorella clade</taxon>
        <taxon>Chlorella</taxon>
    </lineage>
</organism>
<evidence type="ECO:0000313" key="3">
    <source>
        <dbReference type="Proteomes" id="UP000008141"/>
    </source>
</evidence>
<dbReference type="InterPro" id="IPR036273">
    <property type="entry name" value="CRAL/TRIO_N_dom_sf"/>
</dbReference>
<dbReference type="KEGG" id="cvr:CHLNCDRAFT_11319"/>
<dbReference type="Pfam" id="PF00650">
    <property type="entry name" value="CRAL_TRIO"/>
    <property type="match status" value="1"/>
</dbReference>
<dbReference type="RefSeq" id="XP_005851802.1">
    <property type="nucleotide sequence ID" value="XM_005851740.1"/>
</dbReference>
<dbReference type="Proteomes" id="UP000008141">
    <property type="component" value="Unassembled WGS sequence"/>
</dbReference>
<reference evidence="2 3" key="1">
    <citation type="journal article" date="2010" name="Plant Cell">
        <title>The Chlorella variabilis NC64A genome reveals adaptation to photosymbiosis, coevolution with viruses, and cryptic sex.</title>
        <authorList>
            <person name="Blanc G."/>
            <person name="Duncan G."/>
            <person name="Agarkova I."/>
            <person name="Borodovsky M."/>
            <person name="Gurnon J."/>
            <person name="Kuo A."/>
            <person name="Lindquist E."/>
            <person name="Lucas S."/>
            <person name="Pangilinan J."/>
            <person name="Polle J."/>
            <person name="Salamov A."/>
            <person name="Terry A."/>
            <person name="Yamada T."/>
            <person name="Dunigan D.D."/>
            <person name="Grigoriev I.V."/>
            <person name="Claverie J.M."/>
            <person name="Van Etten J.L."/>
        </authorList>
    </citation>
    <scope>NUCLEOTIDE SEQUENCE [LARGE SCALE GENOMIC DNA]</scope>
    <source>
        <strain evidence="2 3">NC64A</strain>
    </source>
</reference>
<evidence type="ECO:0000313" key="2">
    <source>
        <dbReference type="EMBL" id="EFN59700.1"/>
    </source>
</evidence>
<dbReference type="InterPro" id="IPR001251">
    <property type="entry name" value="CRAL-TRIO_dom"/>
</dbReference>
<keyword evidence="3" id="KW-1185">Reference proteome</keyword>
<protein>
    <recommendedName>
        <fullName evidence="1">CRAL-TRIO domain-containing protein</fullName>
    </recommendedName>
</protein>
<name>E1Z2P7_CHLVA</name>
<dbReference type="Pfam" id="PF03765">
    <property type="entry name" value="CRAL_TRIO_N"/>
    <property type="match status" value="1"/>
</dbReference>
<dbReference type="GO" id="GO:0008526">
    <property type="term" value="F:phosphatidylinositol transfer activity"/>
    <property type="evidence" value="ECO:0007669"/>
    <property type="project" value="TreeGrafter"/>
</dbReference>
<feature type="non-terminal residue" evidence="2">
    <location>
        <position position="191"/>
    </location>
</feature>
<dbReference type="AlphaFoldDB" id="E1Z2P7"/>
<dbReference type="SMART" id="SM01100">
    <property type="entry name" value="CRAL_TRIO_N"/>
    <property type="match status" value="1"/>
</dbReference>
<sequence>QASAAHTAFCTRGTYIRYLRARSWNLAKATKMLLETLRWRAEYQPHALHWDNIKQEGARGKLFILEQPDKAGRPVVLMRPSLGHGAPGNAGWRRLTAAIATSGSRLVLGWDECMTWLVDYVGYNSKNSPPIKVSLQVLSILQNHFPERLGCAVSYRPPTLFNILWRAVSPFIDPNTRDKLVFLSAKSPPGA</sequence>
<dbReference type="SMART" id="SM00516">
    <property type="entry name" value="SEC14"/>
    <property type="match status" value="1"/>
</dbReference>
<dbReference type="CDD" id="cd00170">
    <property type="entry name" value="SEC14"/>
    <property type="match status" value="1"/>
</dbReference>
<dbReference type="FunCoup" id="E1Z2P7">
    <property type="interactions" value="890"/>
</dbReference>
<dbReference type="OMA" id="QEDITIM"/>
<dbReference type="PROSITE" id="PS50191">
    <property type="entry name" value="CRAL_TRIO"/>
    <property type="match status" value="1"/>
</dbReference>
<dbReference type="OrthoDB" id="75724at2759"/>
<dbReference type="Gene3D" id="3.40.525.10">
    <property type="entry name" value="CRAL-TRIO lipid binding domain"/>
    <property type="match status" value="1"/>
</dbReference>
<dbReference type="SUPFAM" id="SSF52087">
    <property type="entry name" value="CRAL/TRIO domain"/>
    <property type="match status" value="1"/>
</dbReference>
<dbReference type="InParanoid" id="E1Z2P7"/>
<dbReference type="InterPro" id="IPR052578">
    <property type="entry name" value="PI_Transfer_CRAL-TRIO"/>
</dbReference>
<dbReference type="SUPFAM" id="SSF46938">
    <property type="entry name" value="CRAL/TRIO N-terminal domain"/>
    <property type="match status" value="1"/>
</dbReference>
<feature type="non-terminal residue" evidence="2">
    <location>
        <position position="1"/>
    </location>
</feature>
<accession>E1Z2P7</accession>
<evidence type="ECO:0000259" key="1">
    <source>
        <dbReference type="PROSITE" id="PS50191"/>
    </source>
</evidence>
<dbReference type="InterPro" id="IPR036865">
    <property type="entry name" value="CRAL-TRIO_dom_sf"/>
</dbReference>
<proteinExistence type="predicted"/>
<dbReference type="EMBL" id="GL433835">
    <property type="protein sequence ID" value="EFN59700.1"/>
    <property type="molecule type" value="Genomic_DNA"/>
</dbReference>
<dbReference type="GeneID" id="17359440"/>
<gene>
    <name evidence="2" type="ORF">CHLNCDRAFT_11319</name>
</gene>
<dbReference type="PANTHER" id="PTHR45824">
    <property type="entry name" value="GH16843P"/>
    <property type="match status" value="1"/>
</dbReference>